<evidence type="ECO:0000313" key="2">
    <source>
        <dbReference type="Proteomes" id="UP000008021"/>
    </source>
</evidence>
<keyword evidence="2" id="KW-1185">Reference proteome</keyword>
<dbReference type="Proteomes" id="UP000008021">
    <property type="component" value="Chromosome 10"/>
</dbReference>
<protein>
    <submittedName>
        <fullName evidence="1">Uncharacterized protein</fullName>
    </submittedName>
</protein>
<dbReference type="HOGENOM" id="CLU_2531482_0_0_1"/>
<name>A0A0E0EXP9_9ORYZ</name>
<dbReference type="AlphaFoldDB" id="A0A0E0EXP9"/>
<evidence type="ECO:0000313" key="1">
    <source>
        <dbReference type="EnsemblPlants" id="OMERI10G06970.1"/>
    </source>
</evidence>
<dbReference type="Gramene" id="OMERI10G06970.1">
    <property type="protein sequence ID" value="OMERI10G06970.1"/>
    <property type="gene ID" value="OMERI10G06970"/>
</dbReference>
<reference evidence="1" key="1">
    <citation type="submission" date="2015-04" db="UniProtKB">
        <authorList>
            <consortium name="EnsemblPlants"/>
        </authorList>
    </citation>
    <scope>IDENTIFICATION</scope>
</reference>
<organism evidence="1">
    <name type="scientific">Oryza meridionalis</name>
    <dbReference type="NCBI Taxonomy" id="40149"/>
    <lineage>
        <taxon>Eukaryota</taxon>
        <taxon>Viridiplantae</taxon>
        <taxon>Streptophyta</taxon>
        <taxon>Embryophyta</taxon>
        <taxon>Tracheophyta</taxon>
        <taxon>Spermatophyta</taxon>
        <taxon>Magnoliopsida</taxon>
        <taxon>Liliopsida</taxon>
        <taxon>Poales</taxon>
        <taxon>Poaceae</taxon>
        <taxon>BOP clade</taxon>
        <taxon>Oryzoideae</taxon>
        <taxon>Oryzeae</taxon>
        <taxon>Oryzinae</taxon>
        <taxon>Oryza</taxon>
    </lineage>
</organism>
<dbReference type="EnsemblPlants" id="OMERI10G06970.1">
    <property type="protein sequence ID" value="OMERI10G06970.1"/>
    <property type="gene ID" value="OMERI10G06970"/>
</dbReference>
<sequence>MAVTARRWRMMMAWWRARSDASHSSSAKRRRRGGGAAATTFGVISYGSSTEVVLCSDDGMAAIESLAPRMSRLSGQHETLAWPLQGDWRTSFFAFV</sequence>
<accession>A0A0E0EXP9</accession>
<reference evidence="1" key="2">
    <citation type="submission" date="2018-05" db="EMBL/GenBank/DDBJ databases">
        <title>OmerRS3 (Oryza meridionalis Reference Sequence Version 3).</title>
        <authorList>
            <person name="Zhang J."/>
            <person name="Kudrna D."/>
            <person name="Lee S."/>
            <person name="Talag J."/>
            <person name="Welchert J."/>
            <person name="Wing R.A."/>
        </authorList>
    </citation>
    <scope>NUCLEOTIDE SEQUENCE [LARGE SCALE GENOMIC DNA]</scope>
    <source>
        <strain evidence="1">cv. OR44</strain>
    </source>
</reference>
<proteinExistence type="predicted"/>